<dbReference type="InterPro" id="IPR016024">
    <property type="entry name" value="ARM-type_fold"/>
</dbReference>
<dbReference type="InterPro" id="IPR014825">
    <property type="entry name" value="DNA_alkylation"/>
</dbReference>
<dbReference type="OrthoDB" id="9775346at2"/>
<dbReference type="PANTHER" id="PTHR34070:SF1">
    <property type="entry name" value="DNA ALKYLATION REPAIR PROTEIN"/>
    <property type="match status" value="1"/>
</dbReference>
<dbReference type="Proteomes" id="UP000265614">
    <property type="component" value="Unassembled WGS sequence"/>
</dbReference>
<evidence type="ECO:0000313" key="3">
    <source>
        <dbReference type="Proteomes" id="UP000265614"/>
    </source>
</evidence>
<gene>
    <name evidence="2" type="ORF">D5H78_15275</name>
</gene>
<proteinExistence type="predicted"/>
<evidence type="ECO:0000313" key="2">
    <source>
        <dbReference type="EMBL" id="RJK93707.1"/>
    </source>
</evidence>
<name>A0A3A3ZF12_9ACTN</name>
<comment type="caution">
    <text evidence="2">The sequence shown here is derived from an EMBL/GenBank/DDBJ whole genome shotgun (WGS) entry which is preliminary data.</text>
</comment>
<reference evidence="2 3" key="1">
    <citation type="submission" date="2018-09" db="EMBL/GenBank/DDBJ databases">
        <title>YIM 75000 draft genome.</title>
        <authorList>
            <person name="Tang S."/>
            <person name="Feng Y."/>
        </authorList>
    </citation>
    <scope>NUCLEOTIDE SEQUENCE [LARGE SCALE GENOMIC DNA]</scope>
    <source>
        <strain evidence="2 3">YIM 75000</strain>
    </source>
</reference>
<organism evidence="2 3">
    <name type="scientific">Vallicoccus soli</name>
    <dbReference type="NCBI Taxonomy" id="2339232"/>
    <lineage>
        <taxon>Bacteria</taxon>
        <taxon>Bacillati</taxon>
        <taxon>Actinomycetota</taxon>
        <taxon>Actinomycetes</taxon>
        <taxon>Motilibacterales</taxon>
        <taxon>Vallicoccaceae</taxon>
        <taxon>Vallicoccus</taxon>
    </lineage>
</organism>
<evidence type="ECO:0000256" key="1">
    <source>
        <dbReference type="SAM" id="MobiDB-lite"/>
    </source>
</evidence>
<dbReference type="Pfam" id="PF08713">
    <property type="entry name" value="DNA_alkylation"/>
    <property type="match status" value="1"/>
</dbReference>
<dbReference type="EMBL" id="QZEZ01000008">
    <property type="protein sequence ID" value="RJK93707.1"/>
    <property type="molecule type" value="Genomic_DNA"/>
</dbReference>
<dbReference type="PANTHER" id="PTHR34070">
    <property type="entry name" value="ARMADILLO-TYPE FOLD"/>
    <property type="match status" value="1"/>
</dbReference>
<dbReference type="Gene3D" id="1.25.10.90">
    <property type="match status" value="1"/>
</dbReference>
<sequence length="257" mass="27893">MTRGWPRGPEDVADEEGTVDRAPGAGAPTAQELVAALRERCSPAEVALIRKRLGPGDDTCGIRMRDLFETARSHAAMPLAEVERLFASDLYEVRMGALCILDVRARARRATEAERARLYGLYLGHHDRITTWDMVDRAAPSVVGGHLLRRSRAPLHELAAAADPLRRRTAVTAPLWFVRYGDRSDLADVLALAAALADDPDPLVHLAVGTLLKHAGGLDPDAVTAFLDAHAARMPRPALRAATAKLLPAQRARFTGR</sequence>
<keyword evidence="3" id="KW-1185">Reference proteome</keyword>
<accession>A0A3A3ZF12</accession>
<feature type="region of interest" description="Disordered" evidence="1">
    <location>
        <begin position="1"/>
        <end position="25"/>
    </location>
</feature>
<protein>
    <submittedName>
        <fullName evidence="2">DNA alkylation repair protein</fullName>
    </submittedName>
</protein>
<dbReference type="AlphaFoldDB" id="A0A3A3ZF12"/>
<dbReference type="SUPFAM" id="SSF48371">
    <property type="entry name" value="ARM repeat"/>
    <property type="match status" value="1"/>
</dbReference>